<name>A0ABR2FDD0_9ROSI</name>
<dbReference type="Proteomes" id="UP001472677">
    <property type="component" value="Unassembled WGS sequence"/>
</dbReference>
<keyword evidence="2" id="KW-1185">Reference proteome</keyword>
<evidence type="ECO:0000313" key="1">
    <source>
        <dbReference type="EMBL" id="KAK8578937.1"/>
    </source>
</evidence>
<accession>A0ABR2FDD0</accession>
<gene>
    <name evidence="1" type="ORF">V6N12_069279</name>
</gene>
<comment type="caution">
    <text evidence="1">The sequence shown here is derived from an EMBL/GenBank/DDBJ whole genome shotgun (WGS) entry which is preliminary data.</text>
</comment>
<dbReference type="EMBL" id="JBBPBM010000006">
    <property type="protein sequence ID" value="KAK8578937.1"/>
    <property type="molecule type" value="Genomic_DNA"/>
</dbReference>
<evidence type="ECO:0000313" key="2">
    <source>
        <dbReference type="Proteomes" id="UP001472677"/>
    </source>
</evidence>
<sequence>MMPSTGREYFTGLFRDWSEVHSDLTRVDDFREWVLKLALKQRALRHVKRHGRHSLQMSSSRSVCISDRIDLPVDCDTENLVGHGLDMEDDVWTTTVSRLGLVDDLVGWGFVQTKLVVEDVWADVATRMKLVDDQPVFGYV</sequence>
<reference evidence="1 2" key="1">
    <citation type="journal article" date="2024" name="G3 (Bethesda)">
        <title>Genome assembly of Hibiscus sabdariffa L. provides insights into metabolisms of medicinal natural products.</title>
        <authorList>
            <person name="Kim T."/>
        </authorList>
    </citation>
    <scope>NUCLEOTIDE SEQUENCE [LARGE SCALE GENOMIC DNA]</scope>
    <source>
        <strain evidence="1">TK-2024</strain>
        <tissue evidence="1">Old leaves</tissue>
    </source>
</reference>
<proteinExistence type="predicted"/>
<protein>
    <submittedName>
        <fullName evidence="1">Uncharacterized protein</fullName>
    </submittedName>
</protein>
<organism evidence="1 2">
    <name type="scientific">Hibiscus sabdariffa</name>
    <name type="common">roselle</name>
    <dbReference type="NCBI Taxonomy" id="183260"/>
    <lineage>
        <taxon>Eukaryota</taxon>
        <taxon>Viridiplantae</taxon>
        <taxon>Streptophyta</taxon>
        <taxon>Embryophyta</taxon>
        <taxon>Tracheophyta</taxon>
        <taxon>Spermatophyta</taxon>
        <taxon>Magnoliopsida</taxon>
        <taxon>eudicotyledons</taxon>
        <taxon>Gunneridae</taxon>
        <taxon>Pentapetalae</taxon>
        <taxon>rosids</taxon>
        <taxon>malvids</taxon>
        <taxon>Malvales</taxon>
        <taxon>Malvaceae</taxon>
        <taxon>Malvoideae</taxon>
        <taxon>Hibiscus</taxon>
    </lineage>
</organism>